<evidence type="ECO:0000313" key="2">
    <source>
        <dbReference type="Proteomes" id="UP001321479"/>
    </source>
</evidence>
<dbReference type="InterPro" id="IPR011990">
    <property type="entry name" value="TPR-like_helical_dom_sf"/>
</dbReference>
<name>A0ABM7NQZ0_9VIRU</name>
<accession>A0ABM7NQZ0</accession>
<dbReference type="Gene3D" id="1.25.40.10">
    <property type="entry name" value="Tetratricopeptide repeat domain"/>
    <property type="match status" value="2"/>
</dbReference>
<sequence length="582" mass="67902">MYKNCDKCDLILYSDIYHQCSKIITKIDTSNIIEPIKDIVNYKILTIDELGILADKNDHQAQNEIVYRYLNQNASSLPQKYVNPINWNNVVLRAQNDQLFVYFLFLCKKPENQEIYSKIIDNVLILAESGDSQAQCNIGFMYKKGLGINKNIKQAIKWTKRSADQGNKYGQSELAYYYETGYGVSFDIKKAIELYTNASNQNYTSASRALAYLYRTSVYYDILKSAKIYEQEALKGNCVAQFALGMRYRFGEGVVRNDDLAIYWITMAADQGLIMAKNCLASMYKKGICVSRNHKKALEILTSIIHFDHKNTKLILASLYKYSLYGKQDIAMSMSLFMQSEESHKINKYFQINTLSIINAININDDDSHDDDIDYLESQILCNIHTFIIKIKYNINVLDEINMEILQDLEKKFMKFVYLRDELNNSSAMITCLSLRNQHYSTTINNKQLKHNETPCFKQHVINNICYLSFSKENVLLADKFSNKINKNKYMTIINNLNTLNKLFEIIREKIMDDVIDSIKTKNFDIQNNLIERYDFIKLILFEIRQLSVYLNKYFDSFVKEIANNVSHRNLKFQQEHPFIFG</sequence>
<keyword evidence="2" id="KW-1185">Reference proteome</keyword>
<organism evidence="1 2">
    <name type="scientific">Cotonvirus japonicus</name>
    <dbReference type="NCBI Taxonomy" id="2811091"/>
    <lineage>
        <taxon>Viruses</taxon>
        <taxon>Varidnaviria</taxon>
        <taxon>Bamfordvirae</taxon>
        <taxon>Nucleocytoviricota</taxon>
        <taxon>Megaviricetes</taxon>
        <taxon>Imitervirales</taxon>
        <taxon>Mimiviridae</taxon>
        <taxon>Megamimivirinae</taxon>
        <taxon>Cotonvirus</taxon>
        <taxon>Cotonvirus japonicum</taxon>
    </lineage>
</organism>
<dbReference type="InterPro" id="IPR050767">
    <property type="entry name" value="Sel1_AlgK"/>
</dbReference>
<protein>
    <submittedName>
        <fullName evidence="1">Sel1-like repeat-containing protein</fullName>
    </submittedName>
</protein>
<proteinExistence type="predicted"/>
<evidence type="ECO:0000313" key="1">
    <source>
        <dbReference type="EMBL" id="BCS82571.1"/>
    </source>
</evidence>
<dbReference type="SMART" id="SM00671">
    <property type="entry name" value="SEL1"/>
    <property type="match status" value="4"/>
</dbReference>
<dbReference type="Proteomes" id="UP001321479">
    <property type="component" value="Segment"/>
</dbReference>
<dbReference type="SUPFAM" id="SSF81901">
    <property type="entry name" value="HCP-like"/>
    <property type="match status" value="2"/>
</dbReference>
<dbReference type="EMBL" id="AP024483">
    <property type="protein sequence ID" value="BCS82571.1"/>
    <property type="molecule type" value="Genomic_DNA"/>
</dbReference>
<dbReference type="PANTHER" id="PTHR11102:SF160">
    <property type="entry name" value="ERAD-ASSOCIATED E3 UBIQUITIN-PROTEIN LIGASE COMPONENT HRD3"/>
    <property type="match status" value="1"/>
</dbReference>
<dbReference type="InterPro" id="IPR006597">
    <property type="entry name" value="Sel1-like"/>
</dbReference>
<dbReference type="GeneID" id="80557776"/>
<dbReference type="Pfam" id="PF08238">
    <property type="entry name" value="Sel1"/>
    <property type="match status" value="4"/>
</dbReference>
<dbReference type="RefSeq" id="YP_010841179.1">
    <property type="nucleotide sequence ID" value="NC_079139.1"/>
</dbReference>
<reference evidence="1 2" key="1">
    <citation type="submission" date="2021-02" db="EMBL/GenBank/DDBJ databases">
        <title>Cotonvirus japonicus, which uses Golgi apparatus of host cells for its virion factory, phylogenetically links tailed tupanvirus and icosahedral mimivirus.</title>
        <authorList>
            <person name="Takahashi H."/>
            <person name="Fukaya S."/>
            <person name="Song C."/>
            <person name="Murata K."/>
            <person name="Takemura M."/>
        </authorList>
    </citation>
    <scope>NUCLEOTIDE SEQUENCE [LARGE SCALE GENOMIC DNA]</scope>
</reference>
<dbReference type="PANTHER" id="PTHR11102">
    <property type="entry name" value="SEL-1-LIKE PROTEIN"/>
    <property type="match status" value="1"/>
</dbReference>